<evidence type="ECO:0000313" key="4">
    <source>
        <dbReference type="Proteomes" id="UP000297288"/>
    </source>
</evidence>
<dbReference type="Proteomes" id="UP000199322">
    <property type="component" value="Unassembled WGS sequence"/>
</dbReference>
<evidence type="ECO:0000313" key="2">
    <source>
        <dbReference type="EMBL" id="TGG87312.1"/>
    </source>
</evidence>
<dbReference type="STRING" id="28234.SAMN04488588_1417"/>
<dbReference type="Proteomes" id="UP000297288">
    <property type="component" value="Unassembled WGS sequence"/>
</dbReference>
<gene>
    <name evidence="2" type="ORF">E4650_08385</name>
    <name evidence="1" type="ORF">SAMN04488588_1417</name>
</gene>
<evidence type="ECO:0000313" key="3">
    <source>
        <dbReference type="Proteomes" id="UP000199322"/>
    </source>
</evidence>
<sequence>MKKTFLVIFIVLLLTMVSFSATIILEDGMYFIGEIEEENEENIVAIIDGFRYQIDRDDIFQISEKDLTVEEINALLNPSEPEEKSEVVQQKPKVEPQLIPQELIDDLKRRGLERRTTAIAVDPLALLLNKHVKIDLLTFSNSMDNGGWMHEFEVYDDEFSSTHVKHAFYRIGVFYSFENIFEGIMIKALVGMGRDNLIALDVEETTNNVDPDSQHVIFSLKPGISYYYLINNRFIVNGGLEYHFNWVAEPTAQLPETITGLKLDVNIGVAF</sequence>
<dbReference type="EMBL" id="SRME01000005">
    <property type="protein sequence ID" value="TGG87312.1"/>
    <property type="molecule type" value="Genomic_DNA"/>
</dbReference>
<organism evidence="1 3">
    <name type="scientific">Geotoga petraea</name>
    <dbReference type="NCBI Taxonomy" id="28234"/>
    <lineage>
        <taxon>Bacteria</taxon>
        <taxon>Thermotogati</taxon>
        <taxon>Thermotogota</taxon>
        <taxon>Thermotogae</taxon>
        <taxon>Petrotogales</taxon>
        <taxon>Petrotogaceae</taxon>
        <taxon>Geotoga</taxon>
    </lineage>
</organism>
<proteinExistence type="predicted"/>
<dbReference type="RefSeq" id="WP_091404109.1">
    <property type="nucleotide sequence ID" value="NZ_FMYV01000005.1"/>
</dbReference>
<protein>
    <submittedName>
        <fullName evidence="1">Uncharacterized protein</fullName>
    </submittedName>
</protein>
<reference evidence="1 3" key="1">
    <citation type="submission" date="2016-10" db="EMBL/GenBank/DDBJ databases">
        <authorList>
            <person name="de Groot N.N."/>
        </authorList>
    </citation>
    <scope>NUCLEOTIDE SEQUENCE [LARGE SCALE GENOMIC DNA]</scope>
    <source>
        <strain evidence="1 3">WG14</strain>
    </source>
</reference>
<reference evidence="2 4" key="2">
    <citation type="submission" date="2019-04" db="EMBL/GenBank/DDBJ databases">
        <title>Draft genome sequence data and analysis of a Fermenting Bacterium, Geotoga petraea strain HO-Geo1, isolated from heavy-oil petroleum reservoir in Russia.</title>
        <authorList>
            <person name="Grouzdev D.S."/>
            <person name="Semenova E.M."/>
            <person name="Sokolova D.S."/>
            <person name="Tourova T.P."/>
            <person name="Poltaraus A.B."/>
            <person name="Nazina T.N."/>
        </authorList>
    </citation>
    <scope>NUCLEOTIDE SEQUENCE [LARGE SCALE GENOMIC DNA]</scope>
    <source>
        <strain evidence="2 4">HO-Geo1</strain>
    </source>
</reference>
<dbReference type="AlphaFoldDB" id="A0A1G6MX19"/>
<name>A0A1G6MX19_9BACT</name>
<dbReference type="EMBL" id="FMYV01000005">
    <property type="protein sequence ID" value="SDC60082.1"/>
    <property type="molecule type" value="Genomic_DNA"/>
</dbReference>
<evidence type="ECO:0000313" key="1">
    <source>
        <dbReference type="EMBL" id="SDC60082.1"/>
    </source>
</evidence>
<keyword evidence="3" id="KW-1185">Reference proteome</keyword>
<accession>A0A1G6MX19</accession>